<evidence type="ECO:0000313" key="1">
    <source>
        <dbReference type="EMBL" id="OMJ24660.1"/>
    </source>
</evidence>
<dbReference type="OrthoDB" id="5588572at2759"/>
<dbReference type="EMBL" id="LSSN01000303">
    <property type="protein sequence ID" value="OMJ24660.1"/>
    <property type="molecule type" value="Genomic_DNA"/>
</dbReference>
<keyword evidence="2" id="KW-1185">Reference proteome</keyword>
<name>A0A1R1YCR1_9FUNG</name>
<reference evidence="1 2" key="1">
    <citation type="submission" date="2017-01" db="EMBL/GenBank/DDBJ databases">
        <authorList>
            <person name="Mah S.A."/>
            <person name="Swanson W.J."/>
            <person name="Moy G.W."/>
            <person name="Vacquier V.D."/>
        </authorList>
    </citation>
    <scope>NUCLEOTIDE SEQUENCE [LARGE SCALE GENOMIC DNA]</scope>
    <source>
        <strain evidence="1 2">GSMNP</strain>
    </source>
</reference>
<proteinExistence type="predicted"/>
<gene>
    <name evidence="1" type="ORF">AYI70_g1439</name>
</gene>
<dbReference type="AlphaFoldDB" id="A0A1R1YCR1"/>
<protein>
    <submittedName>
        <fullName evidence="1">Uncharacterized protein</fullName>
    </submittedName>
</protein>
<sequence length="89" mass="10740">MYIIRSLIKIINDDQQRRFKQHQSIKTKKEQVRTLTATLRNLKSESNLRNKTDFGKAKRIYVTEIKPYKYGTWDINPENNHCFGNHDWD</sequence>
<organism evidence="1 2">
    <name type="scientific">Smittium culicis</name>
    <dbReference type="NCBI Taxonomy" id="133412"/>
    <lineage>
        <taxon>Eukaryota</taxon>
        <taxon>Fungi</taxon>
        <taxon>Fungi incertae sedis</taxon>
        <taxon>Zoopagomycota</taxon>
        <taxon>Kickxellomycotina</taxon>
        <taxon>Harpellomycetes</taxon>
        <taxon>Harpellales</taxon>
        <taxon>Legeriomycetaceae</taxon>
        <taxon>Smittium</taxon>
    </lineage>
</organism>
<evidence type="ECO:0000313" key="2">
    <source>
        <dbReference type="Proteomes" id="UP000187283"/>
    </source>
</evidence>
<dbReference type="Proteomes" id="UP000187283">
    <property type="component" value="Unassembled WGS sequence"/>
</dbReference>
<comment type="caution">
    <text evidence="1">The sequence shown here is derived from an EMBL/GenBank/DDBJ whole genome shotgun (WGS) entry which is preliminary data.</text>
</comment>
<accession>A0A1R1YCR1</accession>